<feature type="chain" id="PRO_5029725090" evidence="1">
    <location>
        <begin position="32"/>
        <end position="143"/>
    </location>
</feature>
<keyword evidence="1" id="KW-0732">Signal</keyword>
<evidence type="ECO:0000256" key="1">
    <source>
        <dbReference type="SAM" id="SignalP"/>
    </source>
</evidence>
<protein>
    <submittedName>
        <fullName evidence="2">Uncharacterized protein</fullName>
    </submittedName>
</protein>
<feature type="signal peptide" evidence="1">
    <location>
        <begin position="1"/>
        <end position="31"/>
    </location>
</feature>
<organism evidence="2 3">
    <name type="scientific">Myotis myotis</name>
    <name type="common">Greater mouse-eared bat</name>
    <name type="synonym">Vespertilio myotis</name>
    <dbReference type="NCBI Taxonomy" id="51298"/>
    <lineage>
        <taxon>Eukaryota</taxon>
        <taxon>Metazoa</taxon>
        <taxon>Chordata</taxon>
        <taxon>Craniata</taxon>
        <taxon>Vertebrata</taxon>
        <taxon>Euteleostomi</taxon>
        <taxon>Mammalia</taxon>
        <taxon>Eutheria</taxon>
        <taxon>Laurasiatheria</taxon>
        <taxon>Chiroptera</taxon>
        <taxon>Yangochiroptera</taxon>
        <taxon>Vespertilionidae</taxon>
        <taxon>Myotis</taxon>
    </lineage>
</organism>
<accession>A0A7J7U5D1</accession>
<evidence type="ECO:0000313" key="2">
    <source>
        <dbReference type="EMBL" id="KAF6308028.1"/>
    </source>
</evidence>
<comment type="caution">
    <text evidence="2">The sequence shown here is derived from an EMBL/GenBank/DDBJ whole genome shotgun (WGS) entry which is preliminary data.</text>
</comment>
<proteinExistence type="predicted"/>
<dbReference type="AlphaFoldDB" id="A0A7J7U5D1"/>
<gene>
    <name evidence="2" type="ORF">mMyoMyo1_008821</name>
</gene>
<dbReference type="InterPro" id="IPR008981">
    <property type="entry name" value="FMuLV_rcpt-bd"/>
</dbReference>
<sequence>MAGPEDQRPVEGQTHWVFFLTLLICLQPGLGNPHSARNYSWEVTRTIDGTVIGSVVGIGAPVIPTDLCKLFGENWGNSRSKTASTGYGSGGHPQVTKARGYGCGDLTLEQELWHTRHYVCLREGGSNCGGEGAFYCASWVVRP</sequence>
<dbReference type="Proteomes" id="UP000527355">
    <property type="component" value="Unassembled WGS sequence"/>
</dbReference>
<keyword evidence="3" id="KW-1185">Reference proteome</keyword>
<dbReference type="Gene3D" id="3.90.310.10">
    <property type="entry name" value="ENV polyprotein, receptor-binding domain"/>
    <property type="match status" value="1"/>
</dbReference>
<evidence type="ECO:0000313" key="3">
    <source>
        <dbReference type="Proteomes" id="UP000527355"/>
    </source>
</evidence>
<reference evidence="2 3" key="1">
    <citation type="journal article" date="2020" name="Nature">
        <title>Six reference-quality genomes reveal evolution of bat adaptations.</title>
        <authorList>
            <person name="Jebb D."/>
            <person name="Huang Z."/>
            <person name="Pippel M."/>
            <person name="Hughes G.M."/>
            <person name="Lavrichenko K."/>
            <person name="Devanna P."/>
            <person name="Winkler S."/>
            <person name="Jermiin L.S."/>
            <person name="Skirmuntt E.C."/>
            <person name="Katzourakis A."/>
            <person name="Burkitt-Gray L."/>
            <person name="Ray D.A."/>
            <person name="Sullivan K.A.M."/>
            <person name="Roscito J.G."/>
            <person name="Kirilenko B.M."/>
            <person name="Davalos L.M."/>
            <person name="Corthals A.P."/>
            <person name="Power M.L."/>
            <person name="Jones G."/>
            <person name="Ransome R.D."/>
            <person name="Dechmann D.K.N."/>
            <person name="Locatelli A.G."/>
            <person name="Puechmaille S.J."/>
            <person name="Fedrigo O."/>
            <person name="Jarvis E.D."/>
            <person name="Hiller M."/>
            <person name="Vernes S.C."/>
            <person name="Myers E.W."/>
            <person name="Teeling E.C."/>
        </authorList>
    </citation>
    <scope>NUCLEOTIDE SEQUENCE [LARGE SCALE GENOMIC DNA]</scope>
    <source>
        <strain evidence="2">MMyoMyo1</strain>
        <tissue evidence="2">Flight muscle</tissue>
    </source>
</reference>
<dbReference type="SUPFAM" id="SSF49830">
    <property type="entry name" value="ENV polyprotein, receptor-binding domain"/>
    <property type="match status" value="1"/>
</dbReference>
<name>A0A7J7U5D1_MYOMY</name>
<dbReference type="EMBL" id="JABWUV010000014">
    <property type="protein sequence ID" value="KAF6308028.1"/>
    <property type="molecule type" value="Genomic_DNA"/>
</dbReference>